<dbReference type="CDD" id="cd00200">
    <property type="entry name" value="WD40"/>
    <property type="match status" value="1"/>
</dbReference>
<dbReference type="PANTHER" id="PTHR14604:SF4">
    <property type="entry name" value="F-BOX DOMAIN-CONTAINING PROTEIN"/>
    <property type="match status" value="1"/>
</dbReference>
<name>A0A507DYP1_9FUNG</name>
<organism evidence="6 7">
    <name type="scientific">Powellomyces hirtus</name>
    <dbReference type="NCBI Taxonomy" id="109895"/>
    <lineage>
        <taxon>Eukaryota</taxon>
        <taxon>Fungi</taxon>
        <taxon>Fungi incertae sedis</taxon>
        <taxon>Chytridiomycota</taxon>
        <taxon>Chytridiomycota incertae sedis</taxon>
        <taxon>Chytridiomycetes</taxon>
        <taxon>Spizellomycetales</taxon>
        <taxon>Powellomycetaceae</taxon>
        <taxon>Powellomyces</taxon>
    </lineage>
</organism>
<feature type="compositionally biased region" description="Polar residues" evidence="4">
    <location>
        <begin position="179"/>
        <end position="193"/>
    </location>
</feature>
<keyword evidence="1 3" id="KW-0853">WD repeat</keyword>
<dbReference type="InterPro" id="IPR020472">
    <property type="entry name" value="WD40_PAC1"/>
</dbReference>
<dbReference type="PROSITE" id="PS50082">
    <property type="entry name" value="WD_REPEATS_2"/>
    <property type="match status" value="6"/>
</dbReference>
<dbReference type="Gene3D" id="2.130.10.10">
    <property type="entry name" value="YVTN repeat-like/Quinoprotein amine dehydrogenase"/>
    <property type="match status" value="1"/>
</dbReference>
<feature type="repeat" description="WD" evidence="3">
    <location>
        <begin position="830"/>
        <end position="869"/>
    </location>
</feature>
<dbReference type="SUPFAM" id="SSF81383">
    <property type="entry name" value="F-box domain"/>
    <property type="match status" value="1"/>
</dbReference>
<evidence type="ECO:0000256" key="4">
    <source>
        <dbReference type="SAM" id="MobiDB-lite"/>
    </source>
</evidence>
<dbReference type="PRINTS" id="PR00320">
    <property type="entry name" value="GPROTEINBRPT"/>
</dbReference>
<dbReference type="InterPro" id="IPR036047">
    <property type="entry name" value="F-box-like_dom_sf"/>
</dbReference>
<dbReference type="PROSITE" id="PS00678">
    <property type="entry name" value="WD_REPEATS_1"/>
    <property type="match status" value="2"/>
</dbReference>
<dbReference type="Gene3D" id="1.20.1280.50">
    <property type="match status" value="1"/>
</dbReference>
<dbReference type="Pfam" id="PF00400">
    <property type="entry name" value="WD40"/>
    <property type="match status" value="7"/>
</dbReference>
<feature type="repeat" description="WD" evidence="3">
    <location>
        <begin position="630"/>
        <end position="669"/>
    </location>
</feature>
<dbReference type="Proteomes" id="UP000318582">
    <property type="component" value="Unassembled WGS sequence"/>
</dbReference>
<dbReference type="EMBL" id="QEAQ01000062">
    <property type="protein sequence ID" value="TPX56913.1"/>
    <property type="molecule type" value="Genomic_DNA"/>
</dbReference>
<keyword evidence="2" id="KW-0677">Repeat</keyword>
<proteinExistence type="predicted"/>
<evidence type="ECO:0000256" key="1">
    <source>
        <dbReference type="ARBA" id="ARBA00022574"/>
    </source>
</evidence>
<feature type="repeat" description="WD" evidence="3">
    <location>
        <begin position="788"/>
        <end position="829"/>
    </location>
</feature>
<sequence length="1089" mass="118583">MLPPAASSNRNRATTHSPAIAFTQALSSAGTFGSIDNNTPVPVVTTTAVPTASSLRGNPSRLDSDNFGKVAAAPLVSQIALAPRQVVTTVVTTTTTRTTDFPPLHLPPAPQRSRFDRETYPLAKTPTPAALKKFSFDLNGIPTSISELNVEGERQGSTPKKTTLHGNRHHRIISRPASPGSTPTHTYPQSAQVAESPLSHIPRKRAISPEQSSSMTASTVMHERNLSFSSLTASLQGARAPKRRGSIGASSSSAASFAARSATNEIQNITSAKSHLAGGPISIPLTPYPEANPVHIPGAGPNPESGMSDISAVNLPSPTASPTQTAFSNEIFDDLPLATINRMVGQAQQDQPLGVSTVAERWPSSMEISPEFAALPALGDIPHILTTFDTLPTPLKSYLLLQILRRCPFSTLQFVSSLILPSLKRDYIGLLPVELGYQVLQYLDLRSLGRCAAVSKKWKHVVDGDGAEVAVWKKRLMCEGWYDESEVREEVTPVHSVARRRRNTDAMEDSGDEEPLHLMQPRPINGKQARNDWPNDWAEYGSLLHESRRPTESFSEGLEVPPNLYKNLYRRHHLIRQNWFHGRYKHISFPGHAFNVVTCLQFDADKIVSGSDDQTIHIYDTRTGELKKRLEGHEGGVWALQYWNDVLVSGSTDRTVRVWDMEAGKCTHLFEGHTSTVRCLIIIIPHKNHETGRMEPDVPLVVTGSRDATLRVWRLPHPKRDDPWTPASGTSSPVTDSATANPFFRHVLSGHSNSVRAIAGYGNTLVSGSYDSTVRIWNLGTGAVKFTCRGHREKVYSVGYSHELKRAVSGSMDASVKIWCTQTGTQLFNLEGHTSLVGLLELSPQYLVSAAADATLRVWSPTTGQCLANLTGHTAAITCFHHDPRLNRIVSGSDGGVKVWELSSTGYGSGQPPPGAPFGPSLAYTQGPNGPQPVHGRFIRDLIKDVQGVWRVRMDEQRLVCAVQRDGGRTWFEVLDFTEGLEAGVKVEGPGDRSAPDIETDDPHYATGDSDEEEAEEEDDEEGDDDDDDDEDGGATGAEQSENAPGSETDPMLVESVATAVSSSSAAQSRESGTARDLEMWEQRTNNYP</sequence>
<reference evidence="6 7" key="1">
    <citation type="journal article" date="2019" name="Sci. Rep.">
        <title>Comparative genomics of chytrid fungi reveal insights into the obligate biotrophic and pathogenic lifestyle of Synchytrium endobioticum.</title>
        <authorList>
            <person name="van de Vossenberg B.T.L.H."/>
            <person name="Warris S."/>
            <person name="Nguyen H.D.T."/>
            <person name="van Gent-Pelzer M.P.E."/>
            <person name="Joly D.L."/>
            <person name="van de Geest H.C."/>
            <person name="Bonants P.J.M."/>
            <person name="Smith D.S."/>
            <person name="Levesque C.A."/>
            <person name="van der Lee T.A.J."/>
        </authorList>
    </citation>
    <scope>NUCLEOTIDE SEQUENCE [LARGE SCALE GENOMIC DNA]</scope>
    <source>
        <strain evidence="6 7">CBS 809.83</strain>
    </source>
</reference>
<dbReference type="InterPro" id="IPR001810">
    <property type="entry name" value="F-box_dom"/>
</dbReference>
<evidence type="ECO:0000259" key="5">
    <source>
        <dbReference type="PROSITE" id="PS50181"/>
    </source>
</evidence>
<feature type="compositionally biased region" description="Basic and acidic residues" evidence="4">
    <location>
        <begin position="1073"/>
        <end position="1082"/>
    </location>
</feature>
<evidence type="ECO:0000313" key="7">
    <source>
        <dbReference type="Proteomes" id="UP000318582"/>
    </source>
</evidence>
<dbReference type="InterPro" id="IPR001680">
    <property type="entry name" value="WD40_rpt"/>
</dbReference>
<feature type="repeat" description="WD" evidence="3">
    <location>
        <begin position="696"/>
        <end position="715"/>
    </location>
</feature>
<dbReference type="SMART" id="SM00320">
    <property type="entry name" value="WD40"/>
    <property type="match status" value="7"/>
</dbReference>
<feature type="region of interest" description="Disordered" evidence="4">
    <location>
        <begin position="172"/>
        <end position="220"/>
    </location>
</feature>
<feature type="compositionally biased region" description="Polar residues" evidence="4">
    <location>
        <begin position="209"/>
        <end position="219"/>
    </location>
</feature>
<feature type="compositionally biased region" description="Acidic residues" evidence="4">
    <location>
        <begin position="1009"/>
        <end position="1033"/>
    </location>
</feature>
<feature type="repeat" description="WD" evidence="3">
    <location>
        <begin position="748"/>
        <end position="787"/>
    </location>
</feature>
<dbReference type="SUPFAM" id="SSF50978">
    <property type="entry name" value="WD40 repeat-like"/>
    <property type="match status" value="1"/>
</dbReference>
<dbReference type="PROSITE" id="PS50294">
    <property type="entry name" value="WD_REPEATS_REGION"/>
    <property type="match status" value="4"/>
</dbReference>
<evidence type="ECO:0000256" key="2">
    <source>
        <dbReference type="ARBA" id="ARBA00022737"/>
    </source>
</evidence>
<comment type="caution">
    <text evidence="6">The sequence shown here is derived from an EMBL/GenBank/DDBJ whole genome shotgun (WGS) entry which is preliminary data.</text>
</comment>
<dbReference type="InterPro" id="IPR050995">
    <property type="entry name" value="WD-F-box_domain-protein"/>
</dbReference>
<feature type="repeat" description="WD" evidence="3">
    <location>
        <begin position="870"/>
        <end position="904"/>
    </location>
</feature>
<feature type="compositionally biased region" description="Low complexity" evidence="4">
    <location>
        <begin position="1054"/>
        <end position="1072"/>
    </location>
</feature>
<protein>
    <recommendedName>
        <fullName evidence="5">F-box domain-containing protein</fullName>
    </recommendedName>
</protein>
<dbReference type="Pfam" id="PF12937">
    <property type="entry name" value="F-box-like"/>
    <property type="match status" value="1"/>
</dbReference>
<dbReference type="PROSITE" id="PS50181">
    <property type="entry name" value="FBOX"/>
    <property type="match status" value="1"/>
</dbReference>
<dbReference type="SMART" id="SM00256">
    <property type="entry name" value="FBOX"/>
    <property type="match status" value="1"/>
</dbReference>
<dbReference type="InterPro" id="IPR015943">
    <property type="entry name" value="WD40/YVTN_repeat-like_dom_sf"/>
</dbReference>
<evidence type="ECO:0000256" key="3">
    <source>
        <dbReference type="PROSITE-ProRule" id="PRU00221"/>
    </source>
</evidence>
<dbReference type="PANTHER" id="PTHR14604">
    <property type="entry name" value="WD40 REPEAT PF20"/>
    <property type="match status" value="1"/>
</dbReference>
<evidence type="ECO:0000313" key="6">
    <source>
        <dbReference type="EMBL" id="TPX56913.1"/>
    </source>
</evidence>
<dbReference type="AlphaFoldDB" id="A0A507DYP1"/>
<accession>A0A507DYP1</accession>
<feature type="domain" description="F-box" evidence="5">
    <location>
        <begin position="425"/>
        <end position="475"/>
    </location>
</feature>
<dbReference type="STRING" id="109895.A0A507DYP1"/>
<dbReference type="InterPro" id="IPR019775">
    <property type="entry name" value="WD40_repeat_CS"/>
</dbReference>
<dbReference type="InterPro" id="IPR036322">
    <property type="entry name" value="WD40_repeat_dom_sf"/>
</dbReference>
<feature type="compositionally biased region" description="Basic and acidic residues" evidence="4">
    <location>
        <begin position="989"/>
        <end position="1004"/>
    </location>
</feature>
<keyword evidence="7" id="KW-1185">Reference proteome</keyword>
<feature type="region of interest" description="Disordered" evidence="4">
    <location>
        <begin position="906"/>
        <end position="933"/>
    </location>
</feature>
<feature type="region of interest" description="Disordered" evidence="4">
    <location>
        <begin position="985"/>
        <end position="1089"/>
    </location>
</feature>
<gene>
    <name evidence="6" type="ORF">PhCBS80983_g04201</name>
</gene>